<evidence type="ECO:0000313" key="1">
    <source>
        <dbReference type="EMBL" id="VTR90711.1"/>
    </source>
</evidence>
<reference evidence="1 2" key="1">
    <citation type="submission" date="2019-05" db="EMBL/GenBank/DDBJ databases">
        <authorList>
            <consortium name="Science for Life Laboratories"/>
        </authorList>
    </citation>
    <scope>NUCLEOTIDE SEQUENCE [LARGE SCALE GENOMIC DNA]</scope>
    <source>
        <strain evidence="1">Soil9</strain>
    </source>
</reference>
<dbReference type="Proteomes" id="UP000464178">
    <property type="component" value="Chromosome"/>
</dbReference>
<organism evidence="1 2">
    <name type="scientific">Gemmata massiliana</name>
    <dbReference type="NCBI Taxonomy" id="1210884"/>
    <lineage>
        <taxon>Bacteria</taxon>
        <taxon>Pseudomonadati</taxon>
        <taxon>Planctomycetota</taxon>
        <taxon>Planctomycetia</taxon>
        <taxon>Gemmatales</taxon>
        <taxon>Gemmataceae</taxon>
        <taxon>Gemmata</taxon>
    </lineage>
</organism>
<dbReference type="EMBL" id="LR593886">
    <property type="protein sequence ID" value="VTR90711.1"/>
    <property type="molecule type" value="Genomic_DNA"/>
</dbReference>
<gene>
    <name evidence="1" type="ORF">SOIL9_70030</name>
</gene>
<sequence length="33" mass="3282">MRKAALWAGVPAVAAVTGVALWFTLVPGRSGAG</sequence>
<dbReference type="KEGG" id="gms:SOIL9_70030"/>
<name>A0A6P2CNY2_9BACT</name>
<keyword evidence="2" id="KW-1185">Reference proteome</keyword>
<dbReference type="AlphaFoldDB" id="A0A6P2CNY2"/>
<protein>
    <submittedName>
        <fullName evidence="1">Uncharacterized protein</fullName>
    </submittedName>
</protein>
<evidence type="ECO:0000313" key="2">
    <source>
        <dbReference type="Proteomes" id="UP000464178"/>
    </source>
</evidence>
<proteinExistence type="predicted"/>
<accession>A0A6P2CNY2</accession>